<gene>
    <name evidence="5" type="ORF">ACFS27_17735</name>
</gene>
<evidence type="ECO:0000256" key="2">
    <source>
        <dbReference type="ARBA" id="ARBA00023125"/>
    </source>
</evidence>
<dbReference type="PANTHER" id="PTHR33154">
    <property type="entry name" value="TRANSCRIPTIONAL REGULATOR, ARSR FAMILY"/>
    <property type="match status" value="1"/>
</dbReference>
<dbReference type="Gene3D" id="1.10.10.10">
    <property type="entry name" value="Winged helix-like DNA-binding domain superfamily/Winged helix DNA-binding domain"/>
    <property type="match status" value="1"/>
</dbReference>
<dbReference type="InterPro" id="IPR051081">
    <property type="entry name" value="HTH_MetalResp_TranReg"/>
</dbReference>
<dbReference type="InterPro" id="IPR001845">
    <property type="entry name" value="HTH_ArsR_DNA-bd_dom"/>
</dbReference>
<dbReference type="Proteomes" id="UP001597479">
    <property type="component" value="Unassembled WGS sequence"/>
</dbReference>
<sequence>MSSATSPGSQGSPVAAFAALADETRWAVLETLAQDDGAAGLTASVLADRLPVTRQAIAKHLAVLETAGLVESRTVGRERRYRALGAELTALGRRLERIGDAWETRLTRIARIAENLT</sequence>
<evidence type="ECO:0000259" key="4">
    <source>
        <dbReference type="PROSITE" id="PS50987"/>
    </source>
</evidence>
<evidence type="ECO:0000256" key="1">
    <source>
        <dbReference type="ARBA" id="ARBA00023015"/>
    </source>
</evidence>
<protein>
    <submittedName>
        <fullName evidence="5">ArsR/SmtB family transcription factor</fullName>
    </submittedName>
</protein>
<dbReference type="SMART" id="SM00418">
    <property type="entry name" value="HTH_ARSR"/>
    <property type="match status" value="1"/>
</dbReference>
<keyword evidence="1" id="KW-0805">Transcription regulation</keyword>
<name>A0ABW5VVT4_9MICO</name>
<dbReference type="SUPFAM" id="SSF46785">
    <property type="entry name" value="Winged helix' DNA-binding domain"/>
    <property type="match status" value="1"/>
</dbReference>
<feature type="domain" description="HTH arsR-type" evidence="4">
    <location>
        <begin position="5"/>
        <end position="103"/>
    </location>
</feature>
<proteinExistence type="predicted"/>
<evidence type="ECO:0000313" key="6">
    <source>
        <dbReference type="Proteomes" id="UP001597479"/>
    </source>
</evidence>
<dbReference type="InterPro" id="IPR011991">
    <property type="entry name" value="ArsR-like_HTH"/>
</dbReference>
<dbReference type="EMBL" id="JBHUOG010000002">
    <property type="protein sequence ID" value="MFD2795406.1"/>
    <property type="molecule type" value="Genomic_DNA"/>
</dbReference>
<dbReference type="CDD" id="cd00090">
    <property type="entry name" value="HTH_ARSR"/>
    <property type="match status" value="1"/>
</dbReference>
<dbReference type="InterPro" id="IPR036388">
    <property type="entry name" value="WH-like_DNA-bd_sf"/>
</dbReference>
<evidence type="ECO:0000256" key="3">
    <source>
        <dbReference type="ARBA" id="ARBA00023163"/>
    </source>
</evidence>
<dbReference type="PANTHER" id="PTHR33154:SF33">
    <property type="entry name" value="TRANSCRIPTIONAL REPRESSOR SDPR"/>
    <property type="match status" value="1"/>
</dbReference>
<accession>A0ABW5VVT4</accession>
<dbReference type="PRINTS" id="PR00778">
    <property type="entry name" value="HTHARSR"/>
</dbReference>
<keyword evidence="6" id="KW-1185">Reference proteome</keyword>
<dbReference type="Pfam" id="PF12840">
    <property type="entry name" value="HTH_20"/>
    <property type="match status" value="1"/>
</dbReference>
<dbReference type="InterPro" id="IPR036390">
    <property type="entry name" value="WH_DNA-bd_sf"/>
</dbReference>
<dbReference type="NCBIfam" id="NF033788">
    <property type="entry name" value="HTH_metalloreg"/>
    <property type="match status" value="1"/>
</dbReference>
<reference evidence="6" key="1">
    <citation type="journal article" date="2019" name="Int. J. Syst. Evol. Microbiol.">
        <title>The Global Catalogue of Microorganisms (GCM) 10K type strain sequencing project: providing services to taxonomists for standard genome sequencing and annotation.</title>
        <authorList>
            <consortium name="The Broad Institute Genomics Platform"/>
            <consortium name="The Broad Institute Genome Sequencing Center for Infectious Disease"/>
            <person name="Wu L."/>
            <person name="Ma J."/>
        </authorList>
    </citation>
    <scope>NUCLEOTIDE SEQUENCE [LARGE SCALE GENOMIC DNA]</scope>
    <source>
        <strain evidence="6">CCM 7044</strain>
    </source>
</reference>
<comment type="caution">
    <text evidence="5">The sequence shown here is derived from an EMBL/GenBank/DDBJ whole genome shotgun (WGS) entry which is preliminary data.</text>
</comment>
<dbReference type="PROSITE" id="PS50987">
    <property type="entry name" value="HTH_ARSR_2"/>
    <property type="match status" value="1"/>
</dbReference>
<keyword evidence="2" id="KW-0238">DNA-binding</keyword>
<keyword evidence="3" id="KW-0804">Transcription</keyword>
<organism evidence="5 6">
    <name type="scientific">Promicromonospora vindobonensis</name>
    <dbReference type="NCBI Taxonomy" id="195748"/>
    <lineage>
        <taxon>Bacteria</taxon>
        <taxon>Bacillati</taxon>
        <taxon>Actinomycetota</taxon>
        <taxon>Actinomycetes</taxon>
        <taxon>Micrococcales</taxon>
        <taxon>Promicromonosporaceae</taxon>
        <taxon>Promicromonospora</taxon>
    </lineage>
</organism>
<dbReference type="RefSeq" id="WP_377185445.1">
    <property type="nucleotide sequence ID" value="NZ_JBHUOG010000002.1"/>
</dbReference>
<evidence type="ECO:0000313" key="5">
    <source>
        <dbReference type="EMBL" id="MFD2795406.1"/>
    </source>
</evidence>